<dbReference type="KEGG" id="ria:C7V51_16035"/>
<evidence type="ECO:0000256" key="6">
    <source>
        <dbReference type="ARBA" id="ARBA00023002"/>
    </source>
</evidence>
<proteinExistence type="inferred from homology"/>
<feature type="region of interest" description="Disordered" evidence="9">
    <location>
        <begin position="1"/>
        <end position="29"/>
    </location>
</feature>
<dbReference type="EMBL" id="CP028130">
    <property type="protein sequence ID" value="AZZ57209.1"/>
    <property type="molecule type" value="Genomic_DNA"/>
</dbReference>
<evidence type="ECO:0000256" key="1">
    <source>
        <dbReference type="ARBA" id="ARBA00001974"/>
    </source>
</evidence>
<dbReference type="Gene3D" id="3.20.20.220">
    <property type="match status" value="1"/>
</dbReference>
<dbReference type="GO" id="GO:0005829">
    <property type="term" value="C:cytosol"/>
    <property type="evidence" value="ECO:0007669"/>
    <property type="project" value="TreeGrafter"/>
</dbReference>
<evidence type="ECO:0000256" key="9">
    <source>
        <dbReference type="SAM" id="MobiDB-lite"/>
    </source>
</evidence>
<sequence>MEWAGSFTRRSGARRTGRPRCAPLRGAQGPCQAGAMTPARFEIIPSNDIAERAERAFPDPSAVTLTVTSLPKHGTQRTVDCAVELAGRGFQVVPHLAARTIEGRDALQRLLARLGDAGINEAFVISGDAREAAGSYATSLELIRDARELAPSLALDIAGYPEGHPHLSAESIERHLHERAPFIRSVVTQMCFDVDAVVRYADRLREQGVTADVWAGVPGPVERSKLLTLGARIGVGASLGFLKRSTSVAGGLLHGRRFDPTAFVARLDSAAGDRLAGLHVYTFNEVDALATFA</sequence>
<keyword evidence="4 8" id="KW-0285">Flavoprotein</keyword>
<comment type="pathway">
    <text evidence="2 8">One-carbon metabolism; tetrahydrofolate interconversion.</text>
</comment>
<protein>
    <recommendedName>
        <fullName evidence="8">Methylenetetrahydrofolate reductase</fullName>
    </recommendedName>
</protein>
<evidence type="ECO:0000313" key="10">
    <source>
        <dbReference type="EMBL" id="AZZ57209.1"/>
    </source>
</evidence>
<keyword evidence="5 8" id="KW-0274">FAD</keyword>
<dbReference type="AlphaFoldDB" id="A0AAD1EP21"/>
<evidence type="ECO:0000256" key="2">
    <source>
        <dbReference type="ARBA" id="ARBA00004777"/>
    </source>
</evidence>
<gene>
    <name evidence="10" type="ORF">C7V51_16035</name>
</gene>
<comment type="catalytic activity">
    <reaction evidence="7">
        <text>(6S)-5-methyl-5,6,7,8-tetrahydrofolate + NAD(+) = (6R)-5,10-methylene-5,6,7,8-tetrahydrofolate + NADH + H(+)</text>
        <dbReference type="Rhea" id="RHEA:19821"/>
        <dbReference type="ChEBI" id="CHEBI:15378"/>
        <dbReference type="ChEBI" id="CHEBI:15636"/>
        <dbReference type="ChEBI" id="CHEBI:18608"/>
        <dbReference type="ChEBI" id="CHEBI:57540"/>
        <dbReference type="ChEBI" id="CHEBI:57945"/>
        <dbReference type="EC" id="1.5.1.54"/>
    </reaction>
    <physiologicalReaction direction="right-to-left" evidence="7">
        <dbReference type="Rhea" id="RHEA:19823"/>
    </physiologicalReaction>
</comment>
<dbReference type="InterPro" id="IPR003171">
    <property type="entry name" value="Mehydrof_redctse-like"/>
</dbReference>
<accession>A0AAD1EP21</accession>
<evidence type="ECO:0000256" key="4">
    <source>
        <dbReference type="ARBA" id="ARBA00022630"/>
    </source>
</evidence>
<name>A0AAD1EP21_9MICO</name>
<dbReference type="PANTHER" id="PTHR45754">
    <property type="entry name" value="METHYLENETETRAHYDROFOLATE REDUCTASE"/>
    <property type="match status" value="1"/>
</dbReference>
<reference evidence="10 11" key="1">
    <citation type="submission" date="2018-03" db="EMBL/GenBank/DDBJ databases">
        <title>Bacteriophage NCPPB3778 and a type I-E CRISPR drive the evolution of the US Biological Select Agent, Rathayibacter toxicus.</title>
        <authorList>
            <person name="Davis E.W.II."/>
            <person name="Tabima J.F."/>
            <person name="Weisberg A.J."/>
            <person name="Dantas Lopes L."/>
            <person name="Wiseman M.S."/>
            <person name="Wiseman M.S."/>
            <person name="Pupko T."/>
            <person name="Belcher M.S."/>
            <person name="Sechler A.J."/>
            <person name="Tancos M.A."/>
            <person name="Schroeder B.K."/>
            <person name="Murray T.D."/>
            <person name="Luster D.G."/>
            <person name="Schneider W.L."/>
            <person name="Rogers E."/>
            <person name="Andreote F.D."/>
            <person name="Grunwald N.J."/>
            <person name="Putnam M.L."/>
            <person name="Chang J.H."/>
        </authorList>
    </citation>
    <scope>NUCLEOTIDE SEQUENCE [LARGE SCALE GENOMIC DNA]</scope>
    <source>
        <strain evidence="10 11">NCCPB 2253</strain>
    </source>
</reference>
<comment type="similarity">
    <text evidence="3 8">Belongs to the methylenetetrahydrofolate reductase family.</text>
</comment>
<dbReference type="GO" id="GO:0106312">
    <property type="term" value="F:methylenetetrahydrofolate reductase (NADH) activity"/>
    <property type="evidence" value="ECO:0007669"/>
    <property type="project" value="UniProtKB-EC"/>
</dbReference>
<keyword evidence="6 8" id="KW-0560">Oxidoreductase</keyword>
<dbReference type="SUPFAM" id="SSF51730">
    <property type="entry name" value="FAD-linked oxidoreductase"/>
    <property type="match status" value="1"/>
</dbReference>
<evidence type="ECO:0000256" key="3">
    <source>
        <dbReference type="ARBA" id="ARBA00006743"/>
    </source>
</evidence>
<dbReference type="Proteomes" id="UP000283946">
    <property type="component" value="Chromosome"/>
</dbReference>
<dbReference type="PANTHER" id="PTHR45754:SF3">
    <property type="entry name" value="METHYLENETETRAHYDROFOLATE REDUCTASE (NADPH)"/>
    <property type="match status" value="1"/>
</dbReference>
<dbReference type="GO" id="GO:0071949">
    <property type="term" value="F:FAD binding"/>
    <property type="evidence" value="ECO:0007669"/>
    <property type="project" value="TreeGrafter"/>
</dbReference>
<dbReference type="InterPro" id="IPR029041">
    <property type="entry name" value="FAD-linked_oxidoreductase-like"/>
</dbReference>
<comment type="cofactor">
    <cofactor evidence="1 8">
        <name>FAD</name>
        <dbReference type="ChEBI" id="CHEBI:57692"/>
    </cofactor>
</comment>
<feature type="compositionally biased region" description="Low complexity" evidence="9">
    <location>
        <begin position="1"/>
        <end position="10"/>
    </location>
</feature>
<dbReference type="Pfam" id="PF02219">
    <property type="entry name" value="MTHFR"/>
    <property type="match status" value="1"/>
</dbReference>
<dbReference type="GO" id="GO:0035999">
    <property type="term" value="P:tetrahydrofolate interconversion"/>
    <property type="evidence" value="ECO:0007669"/>
    <property type="project" value="TreeGrafter"/>
</dbReference>
<dbReference type="GO" id="GO:0009086">
    <property type="term" value="P:methionine biosynthetic process"/>
    <property type="evidence" value="ECO:0007669"/>
    <property type="project" value="TreeGrafter"/>
</dbReference>
<evidence type="ECO:0000256" key="5">
    <source>
        <dbReference type="ARBA" id="ARBA00022827"/>
    </source>
</evidence>
<organism evidence="10 11">
    <name type="scientific">Rathayibacter iranicus</name>
    <dbReference type="NCBI Taxonomy" id="59737"/>
    <lineage>
        <taxon>Bacteria</taxon>
        <taxon>Bacillati</taxon>
        <taxon>Actinomycetota</taxon>
        <taxon>Actinomycetes</taxon>
        <taxon>Micrococcales</taxon>
        <taxon>Microbacteriaceae</taxon>
        <taxon>Rathayibacter</taxon>
    </lineage>
</organism>
<evidence type="ECO:0000256" key="8">
    <source>
        <dbReference type="RuleBase" id="RU003862"/>
    </source>
</evidence>
<evidence type="ECO:0000313" key="11">
    <source>
        <dbReference type="Proteomes" id="UP000283946"/>
    </source>
</evidence>
<evidence type="ECO:0000256" key="7">
    <source>
        <dbReference type="ARBA" id="ARBA00048628"/>
    </source>
</evidence>